<dbReference type="InterPro" id="IPR013783">
    <property type="entry name" value="Ig-like_fold"/>
</dbReference>
<keyword evidence="3" id="KW-1185">Reference proteome</keyword>
<feature type="non-terminal residue" evidence="2">
    <location>
        <position position="1"/>
    </location>
</feature>
<dbReference type="InterPro" id="IPR036966">
    <property type="entry name" value="CBM3_sf"/>
</dbReference>
<dbReference type="Gene3D" id="2.60.40.10">
    <property type="entry name" value="Immunoglobulins"/>
    <property type="match status" value="1"/>
</dbReference>
<dbReference type="SMART" id="SM01067">
    <property type="entry name" value="CBM_3"/>
    <property type="match status" value="1"/>
</dbReference>
<dbReference type="Proteomes" id="UP000187158">
    <property type="component" value="Unassembled WGS sequence"/>
</dbReference>
<dbReference type="InterPro" id="IPR001956">
    <property type="entry name" value="CBM3"/>
</dbReference>
<evidence type="ECO:0000313" key="3">
    <source>
        <dbReference type="Proteomes" id="UP000187158"/>
    </source>
</evidence>
<sequence length="260" mass="27658">YWSVLETVAAPVVPAAPANLNAAAGNGLVNLSWSNSAGATSYTVKRSLTSGGPYTTLTTATGTSYSDAAVSNGTTYYYVVNAVNSAGTSSNSVQAMATPQGSGPVEPVTGLAVAYRTADTNPNDNQMKPYFNIKNNGTTAVDLSELSIRYWYTIDGDKPQSFFCDYGQIGNSKVAGSFVKLDTPRTGADYYLEVKFNAGAGMLVAGGTSGDIQTRIHKTDWSNFNEANDYSFNSLQTAYADWNKVTLYRNGVLVWGTEPQ</sequence>
<dbReference type="InterPro" id="IPR036116">
    <property type="entry name" value="FN3_sf"/>
</dbReference>
<evidence type="ECO:0000259" key="1">
    <source>
        <dbReference type="PROSITE" id="PS51172"/>
    </source>
</evidence>
<dbReference type="Pfam" id="PF00942">
    <property type="entry name" value="CBM_3"/>
    <property type="match status" value="1"/>
</dbReference>
<dbReference type="SUPFAM" id="SSF49265">
    <property type="entry name" value="Fibronectin type III"/>
    <property type="match status" value="1"/>
</dbReference>
<dbReference type="EMBL" id="MPVP01000468">
    <property type="protein sequence ID" value="OMD05290.1"/>
    <property type="molecule type" value="Genomic_DNA"/>
</dbReference>
<reference evidence="2 3" key="1">
    <citation type="submission" date="2016-11" db="EMBL/GenBank/DDBJ databases">
        <title>Paenibacillus species isolates.</title>
        <authorList>
            <person name="Beno S.M."/>
        </authorList>
    </citation>
    <scope>NUCLEOTIDE SEQUENCE [LARGE SCALE GENOMIC DNA]</scope>
    <source>
        <strain evidence="2 3">FSL H7-0433</strain>
    </source>
</reference>
<dbReference type="SUPFAM" id="SSF49384">
    <property type="entry name" value="Carbohydrate-binding domain"/>
    <property type="match status" value="1"/>
</dbReference>
<proteinExistence type="predicted"/>
<accession>A0ABX3GDG7</accession>
<evidence type="ECO:0000313" key="2">
    <source>
        <dbReference type="EMBL" id="OMD05290.1"/>
    </source>
</evidence>
<gene>
    <name evidence="2" type="ORF">BSO21_31515</name>
</gene>
<dbReference type="RefSeq" id="WP_306067066.1">
    <property type="nucleotide sequence ID" value="NZ_MPVP01000468.1"/>
</dbReference>
<dbReference type="Gene3D" id="2.60.40.710">
    <property type="entry name" value="Endoglucanase-like"/>
    <property type="match status" value="1"/>
</dbReference>
<dbReference type="InterPro" id="IPR008965">
    <property type="entry name" value="CBM2/CBM3_carb-bd_dom_sf"/>
</dbReference>
<protein>
    <recommendedName>
        <fullName evidence="1">CBM3 domain-containing protein</fullName>
    </recommendedName>
</protein>
<dbReference type="PROSITE" id="PS51172">
    <property type="entry name" value="CBM3"/>
    <property type="match status" value="1"/>
</dbReference>
<feature type="domain" description="CBM3" evidence="1">
    <location>
        <begin position="107"/>
        <end position="260"/>
    </location>
</feature>
<name>A0ABX3GDG7_9BACL</name>
<organism evidence="2 3">
    <name type="scientific">Paenibacillus odorifer</name>
    <dbReference type="NCBI Taxonomy" id="189426"/>
    <lineage>
        <taxon>Bacteria</taxon>
        <taxon>Bacillati</taxon>
        <taxon>Bacillota</taxon>
        <taxon>Bacilli</taxon>
        <taxon>Bacillales</taxon>
        <taxon>Paenibacillaceae</taxon>
        <taxon>Paenibacillus</taxon>
    </lineage>
</organism>
<comment type="caution">
    <text evidence="2">The sequence shown here is derived from an EMBL/GenBank/DDBJ whole genome shotgun (WGS) entry which is preliminary data.</text>
</comment>